<dbReference type="InterPro" id="IPR017045">
    <property type="entry name" value="Malt_Pase/Glycosyl_Hdrlase"/>
</dbReference>
<evidence type="ECO:0000256" key="5">
    <source>
        <dbReference type="PIRSR" id="PIRSR036289-51"/>
    </source>
</evidence>
<evidence type="ECO:0000256" key="2">
    <source>
        <dbReference type="ARBA" id="ARBA00022676"/>
    </source>
</evidence>
<dbReference type="RefSeq" id="WP_086582713.1">
    <property type="nucleotide sequence ID" value="NZ_MUIZ01000003.1"/>
</dbReference>
<dbReference type="Pfam" id="PF03636">
    <property type="entry name" value="Glyco_hydro_65N"/>
    <property type="match status" value="1"/>
</dbReference>
<dbReference type="GO" id="GO:0016757">
    <property type="term" value="F:glycosyltransferase activity"/>
    <property type="evidence" value="ECO:0007669"/>
    <property type="project" value="UniProtKB-KW"/>
</dbReference>
<keyword evidence="3" id="KW-0808">Transferase</keyword>
<comment type="similarity">
    <text evidence="1">Belongs to the glycosyl hydrolase 65 family.</text>
</comment>
<feature type="domain" description="Glycoside hydrolase family 65 N-terminal" evidence="7">
    <location>
        <begin position="15"/>
        <end position="203"/>
    </location>
</feature>
<dbReference type="SUPFAM" id="SSF74650">
    <property type="entry name" value="Galactose mutarotase-like"/>
    <property type="match status" value="1"/>
</dbReference>
<reference evidence="8 9" key="1">
    <citation type="submission" date="2017-02" db="EMBL/GenBank/DDBJ databases">
        <authorList>
            <person name="Peterson S.W."/>
        </authorList>
    </citation>
    <scope>NUCLEOTIDE SEQUENCE [LARGE SCALE GENOMIC DNA]</scope>
    <source>
        <strain evidence="8">159469</strain>
    </source>
</reference>
<dbReference type="InterPro" id="IPR008928">
    <property type="entry name" value="6-hairpin_glycosidase_sf"/>
</dbReference>
<dbReference type="Proteomes" id="UP000194606">
    <property type="component" value="Unassembled WGS sequence"/>
</dbReference>
<dbReference type="GO" id="GO:0005975">
    <property type="term" value="P:carbohydrate metabolic process"/>
    <property type="evidence" value="ECO:0007669"/>
    <property type="project" value="InterPro"/>
</dbReference>
<evidence type="ECO:0000259" key="6">
    <source>
        <dbReference type="Pfam" id="PF03632"/>
    </source>
</evidence>
<dbReference type="PIRSF" id="PIRSF036289">
    <property type="entry name" value="Glycosyl_hydrolase_malt_phosph"/>
    <property type="match status" value="1"/>
</dbReference>
<feature type="binding site" evidence="5">
    <location>
        <begin position="303"/>
        <end position="304"/>
    </location>
    <ligand>
        <name>substrate</name>
    </ligand>
</feature>
<dbReference type="PANTHER" id="PTHR11051">
    <property type="entry name" value="GLYCOSYL HYDROLASE-RELATED"/>
    <property type="match status" value="1"/>
</dbReference>
<evidence type="ECO:0000256" key="4">
    <source>
        <dbReference type="PIRSR" id="PIRSR036289-50"/>
    </source>
</evidence>
<evidence type="ECO:0000256" key="1">
    <source>
        <dbReference type="ARBA" id="ARBA00006768"/>
    </source>
</evidence>
<dbReference type="PANTHER" id="PTHR11051:SF8">
    <property type="entry name" value="PROTEIN-GLUCOSYLGALACTOSYLHYDROXYLYSINE GLUCOSIDASE"/>
    <property type="match status" value="1"/>
</dbReference>
<feature type="binding site" evidence="5">
    <location>
        <begin position="525"/>
        <end position="526"/>
    </location>
    <ligand>
        <name>substrate</name>
    </ligand>
</feature>
<sequence>MKNFELRLEDLGNHSSGNIETLFAQANGFMGIRASEPIATAQATPGVFVNGFYEKHEIIYGENAYGYAKHHETMIKLFDLRRIDIEIDGEVLEVLKNQERCLDMQTGLLHETFVYETVSGKQIMLSLESFASHADRQVYAQYWTISALNFSGQAKITKKARLIQPQAEKAFDPRVREASTQMHQEGNCYQTLNSQLKIYVKFDAFEGTIDLREGQDVSLTQLYQISKANHFETHSYEALKKQQIDIFKAFWESSNIEINGDDVLQKGIRVNLFHLFNSAGRDGKTNFGAKGLTGEGYEGHYFWDTEMYLLPFFIHTQPELAKQLLTYRIHILPAAQARAAELDFKGALYPWRTISGQETSAYFPAGTGQVHINADIAHAFRLYHKVTGDDTFMERAKSVIYETANFWLSYGFFSKRGFEIHEVTGPDEYTALVNNNYYTNKMAQQNLKYAAELAQQFGDKDEKSKLWAEAAQKMYFVPVNEAGITPQDESFLTKEVWHFEDTPSENYPLLLNYHPMKIYKHQVLKQADTLLGHMIFAGETKREQMGRDFDYYEPMTTHDSSLSRAVYGVVASHLGRHDLAYEFFKDAATMDLTDLQGNASHGIHAANMGGSWLGLIYGFAGLHLTADGFAVKNNLPKEIKGLRFKIKFKGQTKIFEIGEIEHV</sequence>
<dbReference type="Gene3D" id="2.60.420.10">
    <property type="entry name" value="Maltose phosphorylase, domain 3"/>
    <property type="match status" value="1"/>
</dbReference>
<dbReference type="InterPro" id="IPR005196">
    <property type="entry name" value="Glyco_hydro_65_N"/>
</dbReference>
<dbReference type="Gene3D" id="2.70.98.40">
    <property type="entry name" value="Glycoside hydrolase, family 65, N-terminal domain"/>
    <property type="match status" value="1"/>
</dbReference>
<name>A0A252CCW7_9LACT</name>
<dbReference type="GO" id="GO:0030246">
    <property type="term" value="F:carbohydrate binding"/>
    <property type="evidence" value="ECO:0007669"/>
    <property type="project" value="InterPro"/>
</dbReference>
<dbReference type="Pfam" id="PF03632">
    <property type="entry name" value="Glyco_hydro_65m"/>
    <property type="match status" value="1"/>
</dbReference>
<dbReference type="GO" id="GO:0004553">
    <property type="term" value="F:hydrolase activity, hydrolyzing O-glycosyl compounds"/>
    <property type="evidence" value="ECO:0007669"/>
    <property type="project" value="TreeGrafter"/>
</dbReference>
<evidence type="ECO:0000256" key="3">
    <source>
        <dbReference type="ARBA" id="ARBA00022679"/>
    </source>
</evidence>
<evidence type="ECO:0000313" key="8">
    <source>
        <dbReference type="EMBL" id="OUK04403.1"/>
    </source>
</evidence>
<dbReference type="Gene3D" id="1.50.10.10">
    <property type="match status" value="1"/>
</dbReference>
<comment type="caution">
    <text evidence="8">The sequence shown here is derived from an EMBL/GenBank/DDBJ whole genome shotgun (WGS) entry which is preliminary data.</text>
</comment>
<dbReference type="EMBL" id="MUIZ01000003">
    <property type="protein sequence ID" value="OUK04403.1"/>
    <property type="molecule type" value="Genomic_DNA"/>
</dbReference>
<proteinExistence type="inferred from homology"/>
<dbReference type="InterPro" id="IPR011013">
    <property type="entry name" value="Gal_mutarotase_sf_dom"/>
</dbReference>
<organism evidence="8 9">
    <name type="scientific">Lactococcus petauri</name>
    <dbReference type="NCBI Taxonomy" id="1940789"/>
    <lineage>
        <taxon>Bacteria</taxon>
        <taxon>Bacillati</taxon>
        <taxon>Bacillota</taxon>
        <taxon>Bacilli</taxon>
        <taxon>Lactobacillales</taxon>
        <taxon>Streptococcaceae</taxon>
        <taxon>Lactococcus</taxon>
    </lineage>
</organism>
<dbReference type="InterPro" id="IPR037018">
    <property type="entry name" value="GH65_N"/>
</dbReference>
<keyword evidence="2" id="KW-0328">Glycosyltransferase</keyword>
<protein>
    <submittedName>
        <fullName evidence="8">Family 65 glycosyl hydrolase</fullName>
    </submittedName>
</protein>
<evidence type="ECO:0000259" key="7">
    <source>
        <dbReference type="Pfam" id="PF03636"/>
    </source>
</evidence>
<accession>A0A252CCW7</accession>
<gene>
    <name evidence="8" type="ORF">BZZ03_05210</name>
</gene>
<feature type="active site" description="Proton donor" evidence="4">
    <location>
        <position position="428"/>
    </location>
</feature>
<dbReference type="InterPro" id="IPR012341">
    <property type="entry name" value="6hp_glycosidase-like_sf"/>
</dbReference>
<keyword evidence="8" id="KW-0378">Hydrolase</keyword>
<feature type="domain" description="Glycoside hydrolase family 65 central catalytic" evidence="6">
    <location>
        <begin position="269"/>
        <end position="612"/>
    </location>
</feature>
<dbReference type="InterPro" id="IPR005195">
    <property type="entry name" value="Glyco_hydro_65_M"/>
</dbReference>
<dbReference type="AlphaFoldDB" id="A0A252CCW7"/>
<evidence type="ECO:0000313" key="9">
    <source>
        <dbReference type="Proteomes" id="UP000194606"/>
    </source>
</evidence>
<dbReference type="SUPFAM" id="SSF48208">
    <property type="entry name" value="Six-hairpin glycosidases"/>
    <property type="match status" value="1"/>
</dbReference>